<accession>A0A543EQB9</accession>
<dbReference type="GO" id="GO:0000976">
    <property type="term" value="F:transcription cis-regulatory region binding"/>
    <property type="evidence" value="ECO:0007669"/>
    <property type="project" value="TreeGrafter"/>
</dbReference>
<name>A0A543EQB9_9MICO</name>
<dbReference type="GO" id="GO:0003700">
    <property type="term" value="F:DNA-binding transcription factor activity"/>
    <property type="evidence" value="ECO:0007669"/>
    <property type="project" value="TreeGrafter"/>
</dbReference>
<dbReference type="InterPro" id="IPR036271">
    <property type="entry name" value="Tet_transcr_reg_TetR-rel_C_sf"/>
</dbReference>
<feature type="DNA-binding region" description="H-T-H motif" evidence="2">
    <location>
        <begin position="258"/>
        <end position="277"/>
    </location>
</feature>
<dbReference type="RefSeq" id="WP_141895825.1">
    <property type="nucleotide sequence ID" value="NZ_BAABLH010000006.1"/>
</dbReference>
<protein>
    <submittedName>
        <fullName evidence="4">TetR family transcriptional regulator</fullName>
    </submittedName>
</protein>
<keyword evidence="1 2" id="KW-0238">DNA-binding</keyword>
<dbReference type="AlphaFoldDB" id="A0A543EQB9"/>
<organism evidence="4 5">
    <name type="scientific">Microbacterium kyungheense</name>
    <dbReference type="NCBI Taxonomy" id="1263636"/>
    <lineage>
        <taxon>Bacteria</taxon>
        <taxon>Bacillati</taxon>
        <taxon>Actinomycetota</taxon>
        <taxon>Actinomycetes</taxon>
        <taxon>Micrococcales</taxon>
        <taxon>Microbacteriaceae</taxon>
        <taxon>Microbacterium</taxon>
    </lineage>
</organism>
<keyword evidence="5" id="KW-1185">Reference proteome</keyword>
<sequence>MPAAVPAAAPRTRPRDRKRRIEEAAALAFAQHGYHAVGMQDIAAAVGISAPALYRHFPNKYALFVRTAFTIAHRLIEDTDEAAARPLESADEARAALDALLDAVIATTVELRATGGIYRWEGRYLEPEDRELLTSEFRTLRRRFETAHGVYRPDVDDVDRRLLVLGALSVVASITAHHTTVAARTLRTLLAGAAWRALDGTLPATDAIASPSPSDEGVADVGPPASTVPEQAAEQGRRAQLIDAAIRQFAARGYNEATIEDIAVAVDLTPSGVYRHFDGKSALLLAACDRAAVSLERAVLRAREQAASPSELMHGLVRAYVAHTFGNLELTRVYFSEIANLAPDEQRRLRALQRAHVADWVAVLQAVRPDLGGREAAVLVHAGLGVVADQTPMLPVRDAAAAERLACLVEIVLGVRGMPHPA</sequence>
<dbReference type="PROSITE" id="PS50977">
    <property type="entry name" value="HTH_TETR_2"/>
    <property type="match status" value="2"/>
</dbReference>
<evidence type="ECO:0000313" key="5">
    <source>
        <dbReference type="Proteomes" id="UP000320235"/>
    </source>
</evidence>
<feature type="domain" description="HTH tetR-type" evidence="3">
    <location>
        <begin position="235"/>
        <end position="295"/>
    </location>
</feature>
<dbReference type="InterPro" id="IPR001647">
    <property type="entry name" value="HTH_TetR"/>
</dbReference>
<evidence type="ECO:0000259" key="3">
    <source>
        <dbReference type="PROSITE" id="PS50977"/>
    </source>
</evidence>
<dbReference type="Pfam" id="PF00440">
    <property type="entry name" value="TetR_N"/>
    <property type="match status" value="2"/>
</dbReference>
<evidence type="ECO:0000256" key="1">
    <source>
        <dbReference type="ARBA" id="ARBA00023125"/>
    </source>
</evidence>
<dbReference type="Gene3D" id="1.10.10.60">
    <property type="entry name" value="Homeodomain-like"/>
    <property type="match status" value="2"/>
</dbReference>
<dbReference type="InterPro" id="IPR041490">
    <property type="entry name" value="KstR2_TetR_C"/>
</dbReference>
<reference evidence="4 5" key="1">
    <citation type="submission" date="2019-06" db="EMBL/GenBank/DDBJ databases">
        <title>Sequencing the genomes of 1000 actinobacteria strains.</title>
        <authorList>
            <person name="Klenk H.-P."/>
        </authorList>
    </citation>
    <scope>NUCLEOTIDE SEQUENCE [LARGE SCALE GENOMIC DNA]</scope>
    <source>
        <strain evidence="4 5">DSM 105492</strain>
    </source>
</reference>
<dbReference type="SUPFAM" id="SSF46689">
    <property type="entry name" value="Homeodomain-like"/>
    <property type="match status" value="2"/>
</dbReference>
<dbReference type="InterPro" id="IPR050109">
    <property type="entry name" value="HTH-type_TetR-like_transc_reg"/>
</dbReference>
<comment type="caution">
    <text evidence="4">The sequence shown here is derived from an EMBL/GenBank/DDBJ whole genome shotgun (WGS) entry which is preliminary data.</text>
</comment>
<proteinExistence type="predicted"/>
<dbReference type="PANTHER" id="PTHR30055">
    <property type="entry name" value="HTH-TYPE TRANSCRIPTIONAL REGULATOR RUTR"/>
    <property type="match status" value="1"/>
</dbReference>
<dbReference type="Pfam" id="PF17932">
    <property type="entry name" value="TetR_C_24"/>
    <property type="match status" value="1"/>
</dbReference>
<dbReference type="OrthoDB" id="4456617at2"/>
<feature type="domain" description="HTH tetR-type" evidence="3">
    <location>
        <begin position="15"/>
        <end position="75"/>
    </location>
</feature>
<dbReference type="SUPFAM" id="SSF48498">
    <property type="entry name" value="Tetracyclin repressor-like, C-terminal domain"/>
    <property type="match status" value="1"/>
</dbReference>
<dbReference type="Gene3D" id="1.10.357.10">
    <property type="entry name" value="Tetracycline Repressor, domain 2"/>
    <property type="match status" value="2"/>
</dbReference>
<evidence type="ECO:0000256" key="2">
    <source>
        <dbReference type="PROSITE-ProRule" id="PRU00335"/>
    </source>
</evidence>
<evidence type="ECO:0000313" key="4">
    <source>
        <dbReference type="EMBL" id="TQM23712.1"/>
    </source>
</evidence>
<dbReference type="EMBL" id="VFPE01000005">
    <property type="protein sequence ID" value="TQM23712.1"/>
    <property type="molecule type" value="Genomic_DNA"/>
</dbReference>
<dbReference type="PRINTS" id="PR00455">
    <property type="entry name" value="HTHTETR"/>
</dbReference>
<dbReference type="InterPro" id="IPR009057">
    <property type="entry name" value="Homeodomain-like_sf"/>
</dbReference>
<dbReference type="Proteomes" id="UP000320235">
    <property type="component" value="Unassembled WGS sequence"/>
</dbReference>
<gene>
    <name evidence="4" type="ORF">FB391_3102</name>
</gene>
<dbReference type="PANTHER" id="PTHR30055:SF237">
    <property type="entry name" value="TRANSCRIPTIONAL REPRESSOR MCE3R"/>
    <property type="match status" value="1"/>
</dbReference>
<feature type="DNA-binding region" description="H-T-H motif" evidence="2">
    <location>
        <begin position="38"/>
        <end position="57"/>
    </location>
</feature>